<dbReference type="EMBL" id="CM042042">
    <property type="protein sequence ID" value="KAI3704148.1"/>
    <property type="molecule type" value="Genomic_DNA"/>
</dbReference>
<proteinExistence type="predicted"/>
<organism evidence="1 2">
    <name type="scientific">Smallanthus sonchifolius</name>
    <dbReference type="NCBI Taxonomy" id="185202"/>
    <lineage>
        <taxon>Eukaryota</taxon>
        <taxon>Viridiplantae</taxon>
        <taxon>Streptophyta</taxon>
        <taxon>Embryophyta</taxon>
        <taxon>Tracheophyta</taxon>
        <taxon>Spermatophyta</taxon>
        <taxon>Magnoliopsida</taxon>
        <taxon>eudicotyledons</taxon>
        <taxon>Gunneridae</taxon>
        <taxon>Pentapetalae</taxon>
        <taxon>asterids</taxon>
        <taxon>campanulids</taxon>
        <taxon>Asterales</taxon>
        <taxon>Asteraceae</taxon>
        <taxon>Asteroideae</taxon>
        <taxon>Heliantheae alliance</taxon>
        <taxon>Millerieae</taxon>
        <taxon>Smallanthus</taxon>
    </lineage>
</organism>
<name>A0ACB9A415_9ASTR</name>
<keyword evidence="2" id="KW-1185">Reference proteome</keyword>
<evidence type="ECO:0000313" key="2">
    <source>
        <dbReference type="Proteomes" id="UP001056120"/>
    </source>
</evidence>
<reference evidence="2" key="1">
    <citation type="journal article" date="2022" name="Mol. Ecol. Resour.">
        <title>The genomes of chicory, endive, great burdock and yacon provide insights into Asteraceae palaeo-polyploidization history and plant inulin production.</title>
        <authorList>
            <person name="Fan W."/>
            <person name="Wang S."/>
            <person name="Wang H."/>
            <person name="Wang A."/>
            <person name="Jiang F."/>
            <person name="Liu H."/>
            <person name="Zhao H."/>
            <person name="Xu D."/>
            <person name="Zhang Y."/>
        </authorList>
    </citation>
    <scope>NUCLEOTIDE SEQUENCE [LARGE SCALE GENOMIC DNA]</scope>
    <source>
        <strain evidence="2">cv. Yunnan</strain>
    </source>
</reference>
<comment type="caution">
    <text evidence="1">The sequence shown here is derived from an EMBL/GenBank/DDBJ whole genome shotgun (WGS) entry which is preliminary data.</text>
</comment>
<sequence length="77" mass="8051">MPAYLASAQTLLPAHLASAQTSLPAHLASAQTSLPAHLASAQVLSPHPYPFRILSLPALYAFYNLCSNALAPYSCGT</sequence>
<reference evidence="1 2" key="2">
    <citation type="journal article" date="2022" name="Mol. Ecol. Resour.">
        <title>The genomes of chicory, endive, great burdock and yacon provide insights into Asteraceae paleo-polyploidization history and plant inulin production.</title>
        <authorList>
            <person name="Fan W."/>
            <person name="Wang S."/>
            <person name="Wang H."/>
            <person name="Wang A."/>
            <person name="Jiang F."/>
            <person name="Liu H."/>
            <person name="Zhao H."/>
            <person name="Xu D."/>
            <person name="Zhang Y."/>
        </authorList>
    </citation>
    <scope>NUCLEOTIDE SEQUENCE [LARGE SCALE GENOMIC DNA]</scope>
    <source>
        <strain evidence="2">cv. Yunnan</strain>
        <tissue evidence="1">Leaves</tissue>
    </source>
</reference>
<gene>
    <name evidence="1" type="ORF">L1987_74363</name>
</gene>
<protein>
    <submittedName>
        <fullName evidence="1">Uncharacterized protein</fullName>
    </submittedName>
</protein>
<accession>A0ACB9A415</accession>
<dbReference type="Proteomes" id="UP001056120">
    <property type="component" value="Linkage Group LG25"/>
</dbReference>
<evidence type="ECO:0000313" key="1">
    <source>
        <dbReference type="EMBL" id="KAI3704148.1"/>
    </source>
</evidence>